<proteinExistence type="predicted"/>
<evidence type="ECO:0000313" key="3">
    <source>
        <dbReference type="EMBL" id="MBZ5713551.1"/>
    </source>
</evidence>
<dbReference type="SUPFAM" id="SSF53300">
    <property type="entry name" value="vWA-like"/>
    <property type="match status" value="2"/>
</dbReference>
<dbReference type="Gene3D" id="3.40.50.410">
    <property type="entry name" value="von Willebrand factor, type A domain"/>
    <property type="match status" value="2"/>
</dbReference>
<accession>A0ABS7TZV0</accession>
<dbReference type="InterPro" id="IPR036465">
    <property type="entry name" value="vWFA_dom_sf"/>
</dbReference>
<feature type="domain" description="VWFA" evidence="2">
    <location>
        <begin position="449"/>
        <end position="570"/>
    </location>
</feature>
<evidence type="ECO:0000256" key="1">
    <source>
        <dbReference type="SAM" id="MobiDB-lite"/>
    </source>
</evidence>
<protein>
    <recommendedName>
        <fullName evidence="2">VWFA domain-containing protein</fullName>
    </recommendedName>
</protein>
<dbReference type="RefSeq" id="WP_224195289.1">
    <property type="nucleotide sequence ID" value="NZ_JAIRAU010000043.1"/>
</dbReference>
<dbReference type="InterPro" id="IPR002035">
    <property type="entry name" value="VWF_A"/>
</dbReference>
<keyword evidence="4" id="KW-1185">Reference proteome</keyword>
<feature type="domain" description="VWFA" evidence="2">
    <location>
        <begin position="50"/>
        <end position="287"/>
    </location>
</feature>
<evidence type="ECO:0000313" key="4">
    <source>
        <dbReference type="Proteomes" id="UP001139031"/>
    </source>
</evidence>
<gene>
    <name evidence="3" type="ORF">K7C98_30325</name>
</gene>
<organism evidence="3 4">
    <name type="scientific">Nannocystis pusilla</name>
    <dbReference type="NCBI Taxonomy" id="889268"/>
    <lineage>
        <taxon>Bacteria</taxon>
        <taxon>Pseudomonadati</taxon>
        <taxon>Myxococcota</taxon>
        <taxon>Polyangia</taxon>
        <taxon>Nannocystales</taxon>
        <taxon>Nannocystaceae</taxon>
        <taxon>Nannocystis</taxon>
    </lineage>
</organism>
<comment type="caution">
    <text evidence="3">The sequence shown here is derived from an EMBL/GenBank/DDBJ whole genome shotgun (WGS) entry which is preliminary data.</text>
</comment>
<name>A0ABS7TZV0_9BACT</name>
<evidence type="ECO:0000259" key="2">
    <source>
        <dbReference type="PROSITE" id="PS50234"/>
    </source>
</evidence>
<dbReference type="PROSITE" id="PS50234">
    <property type="entry name" value="VWFA"/>
    <property type="match status" value="2"/>
</dbReference>
<reference evidence="3" key="1">
    <citation type="submission" date="2021-08" db="EMBL/GenBank/DDBJ databases">
        <authorList>
            <person name="Stevens D.C."/>
        </authorList>
    </citation>
    <scope>NUCLEOTIDE SEQUENCE</scope>
    <source>
        <strain evidence="3">DSM 53165</strain>
    </source>
</reference>
<dbReference type="EMBL" id="JAIRAU010000043">
    <property type="protein sequence ID" value="MBZ5713551.1"/>
    <property type="molecule type" value="Genomic_DNA"/>
</dbReference>
<dbReference type="Proteomes" id="UP001139031">
    <property type="component" value="Unassembled WGS sequence"/>
</dbReference>
<sequence length="734" mass="75832">MTKTSRPWKRIGLQLGSLAGVGLALVGGVEPSRAAPVCTEEGQCTFNKPLLLIALDYSTAMNAAFDADTTRWERAVEAVELIVETDNGYLQGNVLLALMRFGHDPDIDQPGTTIAGDASGLVDGQKLDVGWYDELAPNKNYFECNGQAVLAALAAMPPPLDGAPAGIGSWTAGALTRAQSLFAAVAADHPQEVGPEARERALIVITQGVWSDPEDTQVLQPPAADPVPVAQDMWNDLAIPAYVLSVGDAAGKAQADALAAVGGTDHAFDGEPQAFVDALKLFVQAKINDVFVPDCDPAIPRIMFLLDGSSSMLNVMGDSVHGAMGETRWDLLRNGGIGDILSQGTNSLFAGSIDMETWALVGAAVFGGDAPAEQKIVVDYAPCRHHTLDWALDPETSCEAPGCVDPWGGPPISWSFQTDEIMHPGPTTTVHSHMPRCDVDPQKPGACAGSGAFVHLGLELVRENLDAYKASCAQPEAAQACDAQTRFYNVLIMDGTYDSDDAAVEAALTQLFADGVRTYVVGLGELAEEPEAVEQLTMMAAWGSGGALDFFAADSQVELLEALSEVLEHLYAEVMDVTVIDPCCGGLHCGGLDGGEVGEPDPLPQPETETDGETEATTNAGSDTTGGPATSTTATTGEPTTGATSPDPSWGPTTVTPTSGPTGGPTTDGPTSGVPGESMTGDDAGTGTDSDGGAPGGDTSQAGCACMADTDAPGLPAALLGLGLVGLGRRRRAR</sequence>
<feature type="compositionally biased region" description="Low complexity" evidence="1">
    <location>
        <begin position="615"/>
        <end position="700"/>
    </location>
</feature>
<feature type="region of interest" description="Disordered" evidence="1">
    <location>
        <begin position="595"/>
        <end position="712"/>
    </location>
</feature>